<protein>
    <submittedName>
        <fullName evidence="4">Alpha,alpha-trehalose-phosphate synthase (UDP-forming)</fullName>
    </submittedName>
</protein>
<dbReference type="PANTHER" id="PTHR10788">
    <property type="entry name" value="TREHALOSE-6-PHOSPHATE SYNTHASE"/>
    <property type="match status" value="1"/>
</dbReference>
<dbReference type="GeneID" id="27361353"/>
<evidence type="ECO:0000313" key="5">
    <source>
        <dbReference type="Proteomes" id="UP000053342"/>
    </source>
</evidence>
<dbReference type="PANTHER" id="PTHR10788:SF75">
    <property type="entry name" value="SYNTHASE SUBUNIT OF TREHALOSE-6-PHOSPHATE SYNTHASE_PHOSPHATASE COMPLEX (EUROFUNG)"/>
    <property type="match status" value="1"/>
</dbReference>
<accession>A0A0D2DRD3</accession>
<feature type="region of interest" description="Disordered" evidence="3">
    <location>
        <begin position="1"/>
        <end position="49"/>
    </location>
</feature>
<dbReference type="GO" id="GO:0004805">
    <property type="term" value="F:trehalose-phosphatase activity"/>
    <property type="evidence" value="ECO:0007669"/>
    <property type="project" value="TreeGrafter"/>
</dbReference>
<evidence type="ECO:0000313" key="4">
    <source>
        <dbReference type="EMBL" id="KIW38304.1"/>
    </source>
</evidence>
<dbReference type="AlphaFoldDB" id="A0A0D2DRD3"/>
<organism evidence="4 5">
    <name type="scientific">Exophiala oligosperma</name>
    <dbReference type="NCBI Taxonomy" id="215243"/>
    <lineage>
        <taxon>Eukaryota</taxon>
        <taxon>Fungi</taxon>
        <taxon>Dikarya</taxon>
        <taxon>Ascomycota</taxon>
        <taxon>Pezizomycotina</taxon>
        <taxon>Eurotiomycetes</taxon>
        <taxon>Chaetothyriomycetidae</taxon>
        <taxon>Chaetothyriales</taxon>
        <taxon>Herpotrichiellaceae</taxon>
        <taxon>Exophiala</taxon>
    </lineage>
</organism>
<name>A0A0D2DRD3_9EURO</name>
<dbReference type="GO" id="GO:0005992">
    <property type="term" value="P:trehalose biosynthetic process"/>
    <property type="evidence" value="ECO:0007669"/>
    <property type="project" value="InterPro"/>
</dbReference>
<dbReference type="GO" id="GO:0003825">
    <property type="term" value="F:alpha,alpha-trehalose-phosphate synthase (UDP-forming) activity"/>
    <property type="evidence" value="ECO:0007669"/>
    <property type="project" value="TreeGrafter"/>
</dbReference>
<proteinExistence type="predicted"/>
<dbReference type="Gene3D" id="3.40.50.2000">
    <property type="entry name" value="Glycogen Phosphorylase B"/>
    <property type="match status" value="2"/>
</dbReference>
<dbReference type="VEuPathDB" id="FungiDB:PV06_09279"/>
<dbReference type="InterPro" id="IPR001830">
    <property type="entry name" value="Glyco_trans_20"/>
</dbReference>
<feature type="region of interest" description="Disordered" evidence="3">
    <location>
        <begin position="633"/>
        <end position="656"/>
    </location>
</feature>
<evidence type="ECO:0000256" key="3">
    <source>
        <dbReference type="SAM" id="MobiDB-lite"/>
    </source>
</evidence>
<dbReference type="GO" id="GO:0005829">
    <property type="term" value="C:cytosol"/>
    <property type="evidence" value="ECO:0007669"/>
    <property type="project" value="TreeGrafter"/>
</dbReference>
<evidence type="ECO:0000256" key="2">
    <source>
        <dbReference type="ARBA" id="ARBA00022679"/>
    </source>
</evidence>
<dbReference type="EMBL" id="KN847341">
    <property type="protein sequence ID" value="KIW38304.1"/>
    <property type="molecule type" value="Genomic_DNA"/>
</dbReference>
<dbReference type="RefSeq" id="XP_016258520.1">
    <property type="nucleotide sequence ID" value="XM_016410713.1"/>
</dbReference>
<keyword evidence="5" id="KW-1185">Reference proteome</keyword>
<dbReference type="HOGENOM" id="CLU_002351_7_2_1"/>
<reference evidence="4 5" key="1">
    <citation type="submission" date="2015-01" db="EMBL/GenBank/DDBJ databases">
        <title>The Genome Sequence of Exophiala oligosperma CBS72588.</title>
        <authorList>
            <consortium name="The Broad Institute Genomics Platform"/>
            <person name="Cuomo C."/>
            <person name="de Hoog S."/>
            <person name="Gorbushina A."/>
            <person name="Stielow B."/>
            <person name="Teixiera M."/>
            <person name="Abouelleil A."/>
            <person name="Chapman S.B."/>
            <person name="Priest M."/>
            <person name="Young S.K."/>
            <person name="Wortman J."/>
            <person name="Nusbaum C."/>
            <person name="Birren B."/>
        </authorList>
    </citation>
    <scope>NUCLEOTIDE SEQUENCE [LARGE SCALE GENOMIC DNA]</scope>
    <source>
        <strain evidence="4 5">CBS 72588</strain>
    </source>
</reference>
<dbReference type="FunFam" id="3.40.50.2000:FF:000010">
    <property type="entry name" value="Alpha,alpha-trehalose-phosphate synthase"/>
    <property type="match status" value="1"/>
</dbReference>
<feature type="compositionally biased region" description="Polar residues" evidence="3">
    <location>
        <begin position="646"/>
        <end position="656"/>
    </location>
</feature>
<sequence length="656" mass="73672">MTPNLMKGQTDTSKFTGTKPDTPATDPNNNNLQNYNPASDDKKSSTAAPLLSSEGAVGKQFTADGAIGSVGEAVRGPLASDGAIGKNFTADGSVGGTINNIVDLDIPFFSSPCSYFSANRFYTLLLCRLLHGSSFEGRVLVIANRLPITIKDTKDGNFEYNISSGGLVSGLRSLAKAVVFKWFGWPGIDIHRNDKDRVRRDLQDKFHAYPIFLNEQLAQAHYNGFSNSVLWPLLHRMPEKVRAEESWPMAYREVNEIFADNIVPMVEDDDLIWVHDYHLLLLPGILRERLAKKKNVKIGSFLHTPFPTDDFFTILPLREEICRSFLLCDVVGFHTQEYAQDFLDSASIVLDGVSRSPSDLHWGGRKVIVHGFPIGIEPEDFRQRMESECVKRELANLKDSFKGQKIILGVDRLDYIKGITQKLMAFDRFLTERPDWVDKVCLIQLAIPTRAEVDTYKKLREEVEALVGHVNGKHGTFSSTPIHYFYRSIKPEQLCSLYAAADVCIISSIRDGLNMVSYEYVACQNQDTAGVLLMSYYAGAVKTLPSTVVVNPWDIPRFSNTIEDALEMSAEERRRRYRQNVDIVDRCTSVRWGTMFLNTLYKGRVPEPEELPDATEQIKETDNRTIRTAHILQERSRSREASQSSTVASDSGLSAV</sequence>
<dbReference type="GO" id="GO:0034605">
    <property type="term" value="P:cellular response to heat"/>
    <property type="evidence" value="ECO:0007669"/>
    <property type="project" value="TreeGrafter"/>
</dbReference>
<dbReference type="STRING" id="215243.A0A0D2DRD3"/>
<keyword evidence="2" id="KW-0808">Transferase</keyword>
<evidence type="ECO:0000256" key="1">
    <source>
        <dbReference type="ARBA" id="ARBA00022676"/>
    </source>
</evidence>
<feature type="compositionally biased region" description="Polar residues" evidence="3">
    <location>
        <begin position="1"/>
        <end position="16"/>
    </location>
</feature>
<dbReference type="CDD" id="cd03788">
    <property type="entry name" value="GT20_TPS"/>
    <property type="match status" value="1"/>
</dbReference>
<dbReference type="Pfam" id="PF00982">
    <property type="entry name" value="Glyco_transf_20"/>
    <property type="match status" value="1"/>
</dbReference>
<gene>
    <name evidence="4" type="ORF">PV06_09279</name>
</gene>
<dbReference type="SUPFAM" id="SSF53756">
    <property type="entry name" value="UDP-Glycosyltransferase/glycogen phosphorylase"/>
    <property type="match status" value="1"/>
</dbReference>
<dbReference type="GO" id="GO:0005946">
    <property type="term" value="C:alpha,alpha-trehalose-phosphate synthase complex (UDP-forming)"/>
    <property type="evidence" value="ECO:0007669"/>
    <property type="project" value="TreeGrafter"/>
</dbReference>
<dbReference type="OrthoDB" id="755951at2759"/>
<dbReference type="Proteomes" id="UP000053342">
    <property type="component" value="Unassembled WGS sequence"/>
</dbReference>
<keyword evidence="1" id="KW-0328">Glycosyltransferase</keyword>